<organism evidence="2 3">
    <name type="scientific">Sphingobacterium detergens</name>
    <dbReference type="NCBI Taxonomy" id="1145106"/>
    <lineage>
        <taxon>Bacteria</taxon>
        <taxon>Pseudomonadati</taxon>
        <taxon>Bacteroidota</taxon>
        <taxon>Sphingobacteriia</taxon>
        <taxon>Sphingobacteriales</taxon>
        <taxon>Sphingobacteriaceae</taxon>
        <taxon>Sphingobacterium</taxon>
    </lineage>
</organism>
<evidence type="ECO:0000313" key="3">
    <source>
        <dbReference type="Proteomes" id="UP000286246"/>
    </source>
</evidence>
<reference evidence="2 3" key="1">
    <citation type="submission" date="2018-09" db="EMBL/GenBank/DDBJ databases">
        <title>Genomic Encyclopedia of Type Strains, Phase III (KMG-III): the genomes of soil and plant-associated and newly described type strains.</title>
        <authorList>
            <person name="Whitman W."/>
        </authorList>
    </citation>
    <scope>NUCLEOTIDE SEQUENCE [LARGE SCALE GENOMIC DNA]</scope>
    <source>
        <strain evidence="2 3">CECT 7938</strain>
    </source>
</reference>
<dbReference type="AlphaFoldDB" id="A0A420AIM9"/>
<dbReference type="Gene3D" id="3.60.21.10">
    <property type="match status" value="1"/>
</dbReference>
<dbReference type="GO" id="GO:0009245">
    <property type="term" value="P:lipid A biosynthetic process"/>
    <property type="evidence" value="ECO:0007669"/>
    <property type="project" value="TreeGrafter"/>
</dbReference>
<dbReference type="PANTHER" id="PTHR34990:SF1">
    <property type="entry name" value="UDP-2,3-DIACYLGLUCOSAMINE HYDROLASE"/>
    <property type="match status" value="1"/>
</dbReference>
<dbReference type="CDD" id="cd07398">
    <property type="entry name" value="MPP_YbbF-LpxH"/>
    <property type="match status" value="1"/>
</dbReference>
<dbReference type="SUPFAM" id="SSF56300">
    <property type="entry name" value="Metallo-dependent phosphatases"/>
    <property type="match status" value="1"/>
</dbReference>
<name>A0A420AIM9_SPHD1</name>
<dbReference type="PANTHER" id="PTHR34990">
    <property type="entry name" value="UDP-2,3-DIACYLGLUCOSAMINE HYDROLASE-RELATED"/>
    <property type="match status" value="1"/>
</dbReference>
<evidence type="ECO:0000256" key="1">
    <source>
        <dbReference type="ARBA" id="ARBA00022801"/>
    </source>
</evidence>
<keyword evidence="1 2" id="KW-0378">Hydrolase</keyword>
<protein>
    <submittedName>
        <fullName evidence="2">UDP-2,3-diacylglucosamine hydrolase</fullName>
    </submittedName>
</protein>
<dbReference type="InterPro" id="IPR043461">
    <property type="entry name" value="LpxH-like"/>
</dbReference>
<dbReference type="GO" id="GO:0016020">
    <property type="term" value="C:membrane"/>
    <property type="evidence" value="ECO:0007669"/>
    <property type="project" value="GOC"/>
</dbReference>
<accession>A0A420AIM9</accession>
<comment type="caution">
    <text evidence="2">The sequence shown here is derived from an EMBL/GenBank/DDBJ whole genome shotgun (WGS) entry which is preliminary data.</text>
</comment>
<gene>
    <name evidence="2" type="ORF">DFQ12_4746</name>
</gene>
<dbReference type="InterPro" id="IPR029052">
    <property type="entry name" value="Metallo-depent_PP-like"/>
</dbReference>
<proteinExistence type="predicted"/>
<evidence type="ECO:0000313" key="2">
    <source>
        <dbReference type="EMBL" id="RKE44279.1"/>
    </source>
</evidence>
<keyword evidence="3" id="KW-1185">Reference proteome</keyword>
<sequence length="267" mass="31728">MEANFVFASIFFRFGHMSTRKKIYFASDFHLGSYPLEHSRERERSIIQWLDAIKVDAAELYLVGDIFDFWFEYTTVVPKGYIRFLGKLAEIADLGIPITLFKGNHDMWMFDYLKKELNVQIVDNELELVLDNKLFYIHHGDGLGSGDYKYKLLKKVFRSRFCQWLFARLHPNLGIGIATRWSKHSRLSNNEDEKFLGEDKEWLIGYAKELESKQHHDFYLFGHRHLPYDVKLNPESRVVNLGEWINYYTYAVWDGETLSLEKWEKKS</sequence>
<dbReference type="Proteomes" id="UP000286246">
    <property type="component" value="Unassembled WGS sequence"/>
</dbReference>
<dbReference type="EMBL" id="RAPY01000006">
    <property type="protein sequence ID" value="RKE44279.1"/>
    <property type="molecule type" value="Genomic_DNA"/>
</dbReference>
<dbReference type="GO" id="GO:0008758">
    <property type="term" value="F:UDP-2,3-diacylglucosamine hydrolase activity"/>
    <property type="evidence" value="ECO:0007669"/>
    <property type="project" value="TreeGrafter"/>
</dbReference>